<dbReference type="Proteomes" id="UP001501115">
    <property type="component" value="Unassembled WGS sequence"/>
</dbReference>
<dbReference type="EMBL" id="BAABET010000004">
    <property type="protein sequence ID" value="GAA4310034.1"/>
    <property type="molecule type" value="Genomic_DNA"/>
</dbReference>
<name>A0ABP8FSG4_9ACTN</name>
<evidence type="ECO:0000313" key="3">
    <source>
        <dbReference type="Proteomes" id="UP001501115"/>
    </source>
</evidence>
<gene>
    <name evidence="2" type="ORF">GCM10023086_29650</name>
</gene>
<keyword evidence="3" id="KW-1185">Reference proteome</keyword>
<organism evidence="2 3">
    <name type="scientific">Streptomyces venetus</name>
    <dbReference type="NCBI Taxonomy" id="1701086"/>
    <lineage>
        <taxon>Bacteria</taxon>
        <taxon>Bacillati</taxon>
        <taxon>Actinomycetota</taxon>
        <taxon>Actinomycetes</taxon>
        <taxon>Kitasatosporales</taxon>
        <taxon>Streptomycetaceae</taxon>
        <taxon>Streptomyces</taxon>
    </lineage>
</organism>
<feature type="region of interest" description="Disordered" evidence="1">
    <location>
        <begin position="1"/>
        <end position="27"/>
    </location>
</feature>
<reference evidence="3" key="1">
    <citation type="journal article" date="2019" name="Int. J. Syst. Evol. Microbiol.">
        <title>The Global Catalogue of Microorganisms (GCM) 10K type strain sequencing project: providing services to taxonomists for standard genome sequencing and annotation.</title>
        <authorList>
            <consortium name="The Broad Institute Genomics Platform"/>
            <consortium name="The Broad Institute Genome Sequencing Center for Infectious Disease"/>
            <person name="Wu L."/>
            <person name="Ma J."/>
        </authorList>
    </citation>
    <scope>NUCLEOTIDE SEQUENCE [LARGE SCALE GENOMIC DNA]</scope>
    <source>
        <strain evidence="3">JCM 31290</strain>
    </source>
</reference>
<evidence type="ECO:0000256" key="1">
    <source>
        <dbReference type="SAM" id="MobiDB-lite"/>
    </source>
</evidence>
<evidence type="ECO:0000313" key="2">
    <source>
        <dbReference type="EMBL" id="GAA4310034.1"/>
    </source>
</evidence>
<feature type="region of interest" description="Disordered" evidence="1">
    <location>
        <begin position="42"/>
        <end position="153"/>
    </location>
</feature>
<accession>A0ABP8FSG4</accession>
<comment type="caution">
    <text evidence="2">The sequence shown here is derived from an EMBL/GenBank/DDBJ whole genome shotgun (WGS) entry which is preliminary data.</text>
</comment>
<proteinExistence type="predicted"/>
<sequence length="153" mass="16092">MHGVVAGVEEDSPPQVGDPVGTALGDPDEAAAVTDAEEFVLADRVPGARRQFGQDGDGEQGLQGAGRGQPAVRVVRGEHHSGARVGHQPGQRGDPRDARCAGAWADMDAGPVQQQGVRGRRPGPGRRTGLRPAATGRRGRHEGQQPRRTQHTR</sequence>
<protein>
    <submittedName>
        <fullName evidence="2">Uncharacterized protein</fullName>
    </submittedName>
</protein>